<keyword evidence="4" id="KW-1185">Reference proteome</keyword>
<dbReference type="AlphaFoldDB" id="A0A1H7SFM5"/>
<feature type="compositionally biased region" description="Low complexity" evidence="1">
    <location>
        <begin position="28"/>
        <end position="41"/>
    </location>
</feature>
<feature type="chain" id="PRO_5011743218" description="Collagen triple helix repeat-containing protein" evidence="2">
    <location>
        <begin position="23"/>
        <end position="202"/>
    </location>
</feature>
<keyword evidence="2" id="KW-0732">Signal</keyword>
<feature type="signal peptide" evidence="2">
    <location>
        <begin position="1"/>
        <end position="22"/>
    </location>
</feature>
<feature type="compositionally biased region" description="Gly residues" evidence="1">
    <location>
        <begin position="42"/>
        <end position="51"/>
    </location>
</feature>
<organism evidence="3 4">
    <name type="scientific">Chitinophaga rupis</name>
    <dbReference type="NCBI Taxonomy" id="573321"/>
    <lineage>
        <taxon>Bacteria</taxon>
        <taxon>Pseudomonadati</taxon>
        <taxon>Bacteroidota</taxon>
        <taxon>Chitinophagia</taxon>
        <taxon>Chitinophagales</taxon>
        <taxon>Chitinophagaceae</taxon>
        <taxon>Chitinophaga</taxon>
    </lineage>
</organism>
<dbReference type="STRING" id="573321.SAMN04488505_102924"/>
<evidence type="ECO:0000256" key="2">
    <source>
        <dbReference type="SAM" id="SignalP"/>
    </source>
</evidence>
<dbReference type="RefSeq" id="WP_156093012.1">
    <property type="nucleotide sequence ID" value="NZ_FOBB01000002.1"/>
</dbReference>
<sequence length="202" mass="21458">MKRVTTHIASLMLLAVSLLYVACTKEGPAGPQGEQGPPGANGANGGAGPAGPQGEKGDTGTANVIYSDWLDVVFEADTFRNAGVLDTAGFFSGIDAPKLDQTILTTGEMKVYVNLGTAADPNVVPLPYYDVYFNANINVNFVTGGIGLYSNFDPGTGIDSDSGEKIRQYRYILIPGGANARKAKNINWNNYKEVKAYLKLKD</sequence>
<feature type="region of interest" description="Disordered" evidence="1">
    <location>
        <begin position="28"/>
        <end position="58"/>
    </location>
</feature>
<dbReference type="OrthoDB" id="679784at2"/>
<dbReference type="Proteomes" id="UP000198984">
    <property type="component" value="Unassembled WGS sequence"/>
</dbReference>
<gene>
    <name evidence="3" type="ORF">SAMN04488505_102924</name>
</gene>
<protein>
    <recommendedName>
        <fullName evidence="5">Collagen triple helix repeat-containing protein</fullName>
    </recommendedName>
</protein>
<proteinExistence type="predicted"/>
<name>A0A1H7SFM5_9BACT</name>
<reference evidence="3 4" key="1">
    <citation type="submission" date="2016-10" db="EMBL/GenBank/DDBJ databases">
        <authorList>
            <person name="de Groot N.N."/>
        </authorList>
    </citation>
    <scope>NUCLEOTIDE SEQUENCE [LARGE SCALE GENOMIC DNA]</scope>
    <source>
        <strain evidence="3 4">DSM 21039</strain>
    </source>
</reference>
<dbReference type="EMBL" id="FOBB01000002">
    <property type="protein sequence ID" value="SEL71511.1"/>
    <property type="molecule type" value="Genomic_DNA"/>
</dbReference>
<evidence type="ECO:0000313" key="4">
    <source>
        <dbReference type="Proteomes" id="UP000198984"/>
    </source>
</evidence>
<accession>A0A1H7SFM5</accession>
<evidence type="ECO:0008006" key="5">
    <source>
        <dbReference type="Google" id="ProtNLM"/>
    </source>
</evidence>
<evidence type="ECO:0000256" key="1">
    <source>
        <dbReference type="SAM" id="MobiDB-lite"/>
    </source>
</evidence>
<evidence type="ECO:0000313" key="3">
    <source>
        <dbReference type="EMBL" id="SEL71511.1"/>
    </source>
</evidence>